<dbReference type="Gene3D" id="3.40.50.300">
    <property type="entry name" value="P-loop containing nucleotide triphosphate hydrolases"/>
    <property type="match status" value="1"/>
</dbReference>
<evidence type="ECO:0000256" key="1">
    <source>
        <dbReference type="ARBA" id="ARBA00022448"/>
    </source>
</evidence>
<dbReference type="PANTHER" id="PTHR24223">
    <property type="entry name" value="ATP-BINDING CASSETTE SUB-FAMILY C"/>
    <property type="match status" value="1"/>
</dbReference>
<dbReference type="EMBL" id="LUKN01000906">
    <property type="protein sequence ID" value="OAR01994.1"/>
    <property type="molecule type" value="Genomic_DNA"/>
</dbReference>
<evidence type="ECO:0000313" key="11">
    <source>
        <dbReference type="Proteomes" id="UP000243081"/>
    </source>
</evidence>
<evidence type="ECO:0000256" key="2">
    <source>
        <dbReference type="ARBA" id="ARBA00022692"/>
    </source>
</evidence>
<dbReference type="InterPro" id="IPR036640">
    <property type="entry name" value="ABC1_TM_sf"/>
</dbReference>
<feature type="domain" description="ABC transmembrane type-1" evidence="9">
    <location>
        <begin position="261"/>
        <end position="541"/>
    </location>
</feature>
<keyword evidence="11" id="KW-1185">Reference proteome</keyword>
<dbReference type="SUPFAM" id="SSF90123">
    <property type="entry name" value="ABC transporter transmembrane region"/>
    <property type="match status" value="2"/>
</dbReference>
<keyword evidence="5 7" id="KW-1133">Transmembrane helix</keyword>
<protein>
    <recommendedName>
        <fullName evidence="12">ABC transmembrane type-1 domain-containing protein</fullName>
    </recommendedName>
</protein>
<dbReference type="GO" id="GO:0016020">
    <property type="term" value="C:membrane"/>
    <property type="evidence" value="ECO:0007669"/>
    <property type="project" value="InterPro"/>
</dbReference>
<dbReference type="InterPro" id="IPR011527">
    <property type="entry name" value="ABC1_TM_dom"/>
</dbReference>
<reference evidence="10 11" key="1">
    <citation type="submission" date="2016-03" db="EMBL/GenBank/DDBJ databases">
        <title>Fine-scale spatial genetic structure of a fungal parasite of coffee scale insects.</title>
        <authorList>
            <person name="Jackson D."/>
            <person name="Zemenick K.A."/>
            <person name="Malloure B."/>
            <person name="Quandt C.A."/>
            <person name="James T.Y."/>
        </authorList>
    </citation>
    <scope>NUCLEOTIDE SEQUENCE [LARGE SCALE GENOMIC DNA]</scope>
    <source>
        <strain evidence="10 11">UM487</strain>
    </source>
</reference>
<keyword evidence="4" id="KW-0067">ATP-binding</keyword>
<feature type="transmembrane region" description="Helical" evidence="7">
    <location>
        <begin position="865"/>
        <end position="890"/>
    </location>
</feature>
<feature type="transmembrane region" description="Helical" evidence="7">
    <location>
        <begin position="1035"/>
        <end position="1059"/>
    </location>
</feature>
<evidence type="ECO:0000256" key="6">
    <source>
        <dbReference type="ARBA" id="ARBA00023136"/>
    </source>
</evidence>
<feature type="transmembrane region" description="Helical" evidence="7">
    <location>
        <begin position="92"/>
        <end position="112"/>
    </location>
</feature>
<evidence type="ECO:0008006" key="12">
    <source>
        <dbReference type="Google" id="ProtNLM"/>
    </source>
</evidence>
<dbReference type="AlphaFoldDB" id="A0A179IKG7"/>
<comment type="caution">
    <text evidence="10">The sequence shown here is derived from an EMBL/GenBank/DDBJ whole genome shotgun (WGS) entry which is preliminary data.</text>
</comment>
<dbReference type="GO" id="GO:0005524">
    <property type="term" value="F:ATP binding"/>
    <property type="evidence" value="ECO:0007669"/>
    <property type="project" value="UniProtKB-KW"/>
</dbReference>
<keyword evidence="1" id="KW-0813">Transport</keyword>
<organism evidence="10 11">
    <name type="scientific">Cordyceps confragosa</name>
    <name type="common">Lecanicillium lecanii</name>
    <dbReference type="NCBI Taxonomy" id="2714763"/>
    <lineage>
        <taxon>Eukaryota</taxon>
        <taxon>Fungi</taxon>
        <taxon>Dikarya</taxon>
        <taxon>Ascomycota</taxon>
        <taxon>Pezizomycotina</taxon>
        <taxon>Sordariomycetes</taxon>
        <taxon>Hypocreomycetidae</taxon>
        <taxon>Hypocreales</taxon>
        <taxon>Cordycipitaceae</taxon>
        <taxon>Akanthomyces</taxon>
    </lineage>
</organism>
<feature type="transmembrane region" description="Helical" evidence="7">
    <location>
        <begin position="64"/>
        <end position="86"/>
    </location>
</feature>
<accession>A0A179IKG7</accession>
<evidence type="ECO:0000256" key="3">
    <source>
        <dbReference type="ARBA" id="ARBA00022741"/>
    </source>
</evidence>
<dbReference type="GO" id="GO:0016887">
    <property type="term" value="F:ATP hydrolysis activity"/>
    <property type="evidence" value="ECO:0007669"/>
    <property type="project" value="InterPro"/>
</dbReference>
<evidence type="ECO:0000256" key="4">
    <source>
        <dbReference type="ARBA" id="ARBA00022840"/>
    </source>
</evidence>
<proteinExistence type="predicted"/>
<keyword evidence="2 7" id="KW-0812">Transmembrane</keyword>
<name>A0A179IKG7_CORDF</name>
<feature type="transmembrane region" description="Helical" evidence="7">
    <location>
        <begin position="1131"/>
        <end position="1149"/>
    </location>
</feature>
<dbReference type="GO" id="GO:0140359">
    <property type="term" value="F:ABC-type transporter activity"/>
    <property type="evidence" value="ECO:0007669"/>
    <property type="project" value="InterPro"/>
</dbReference>
<dbReference type="InterPro" id="IPR027417">
    <property type="entry name" value="P-loop_NTPase"/>
</dbReference>
<sequence>MTTPLHRALWAPLSFVGRFSIQHEKLLSDILPSLVLLAFATALLHYYLQNRATCPRIPFVRIKLNVAAMILGIEVATLVGQIASFATHVEKSVAVVSVPALATFSALAVFFAEEHRHIRAPACLTAQITASFLLDMVKCINCFHRGEVYSGSIATVVAAIRLALLAQELLSRWDFFAYISPGELPAGVDFSALWQSFILFLNPVLVVFRSDIDLDELRNPGPQFSSEQPYIELRRHWENSRQSEQNSLFLACLKAWRIWILASMVMRFILMCFSYAEPLVMYHIILTVGRPEKSLQTKIFCVASFIVVYLGKMLSRLGFSQLDHFLHMKVRGGLLSLLYEKSQKLTSPQAQRSTVIPLLTSDVDNIVASIHSAHAFLFALPETALGVYLLYFFMGLPALSILVPILLNTVGARLLGGVTGASLNAWVEEAGCRARTMSRLFPQLPAIRMIGLGPSVAAGIERLRAFEVDTYVRYIRTRIMRSVMCVTTEVSATIFVMGVALKWNSFGNELSPQMVFPSLSLIRTAQTELFLFPMAYSNYRAMLDSLERVRAFLCLEERQDLRNTQSSTAMASLQTRIVIQFVDVAFIAQNSETPKYYHINFGLVRGTVTALLGTSAEEKTGILQSILGETKIVEGHVNINAEKIGFSAGCAWLQEVTIRQNIIGPLPFDGAWFDTVVMCCLLKDDLERLPNGDQYIVSRGGMNLSGGQRHRVAIARAVYSRAPVLLFDDVFSSLDRRTAASILFMLCGQDGILREMNSTVVLSTYMAECLDVADQCLVLDTATKQISLELNSGRQQFAGFLRDQHVSASEVVEERQQKIIRRIMDSNNKVAPDNSEAVVTSHRPTNWRAPSLFVKPIGAVKIMLFYVDLLASFFLVYLTLQHFIGTQLIFADIYMRFWLQQSPNSKEPYVGYALTALSITVIHWFYVTCMCEWLWPIASVSMHKQLLDTTMRATLGFLGMTNASSVLNRYDLKRYYLVWTEPEPVHEGPRPGHCQISKTTHAYSLTHAKLCASIFMTVSNPASFTVGFIEFAHCVIILAGASHMYLMLPLVVFAVAKILHFHLRIFNRLQKVDSANSTPILAMFEDTCRGLEHIRAFGWQATNTEALFRLVDNSQKSFFYKTYMKQWTDQATTIVFGVIGVTVISLALFQETSSSEAAIGLCMWHLWRAAPTIMDMIRSFEALGVSFETLSGDFTFMEQTPKERGGEGMTTLPENWPTRGRVEFTNVTAKYRYEGTLSFEPLFKPFTP</sequence>
<dbReference type="PANTHER" id="PTHR24223:SF399">
    <property type="entry name" value="ABC TRANSPORTER ATNG"/>
    <property type="match status" value="1"/>
</dbReference>
<dbReference type="Pfam" id="PF00005">
    <property type="entry name" value="ABC_tran"/>
    <property type="match status" value="1"/>
</dbReference>
<keyword evidence="6 7" id="KW-0472">Membrane</keyword>
<dbReference type="Proteomes" id="UP000243081">
    <property type="component" value="Unassembled WGS sequence"/>
</dbReference>
<dbReference type="OrthoDB" id="6500128at2759"/>
<feature type="domain" description="ABC transporter" evidence="8">
    <location>
        <begin position="579"/>
        <end position="806"/>
    </location>
</feature>
<evidence type="ECO:0000259" key="9">
    <source>
        <dbReference type="PROSITE" id="PS50929"/>
    </source>
</evidence>
<evidence type="ECO:0000259" key="8">
    <source>
        <dbReference type="PROSITE" id="PS50893"/>
    </source>
</evidence>
<feature type="transmembrane region" description="Helical" evidence="7">
    <location>
        <begin position="148"/>
        <end position="170"/>
    </location>
</feature>
<feature type="transmembrane region" description="Helical" evidence="7">
    <location>
        <begin position="268"/>
        <end position="288"/>
    </location>
</feature>
<evidence type="ECO:0000313" key="10">
    <source>
        <dbReference type="EMBL" id="OAR01994.1"/>
    </source>
</evidence>
<dbReference type="PROSITE" id="PS50929">
    <property type="entry name" value="ABC_TM1F"/>
    <property type="match status" value="1"/>
</dbReference>
<dbReference type="InterPro" id="IPR003439">
    <property type="entry name" value="ABC_transporter-like_ATP-bd"/>
</dbReference>
<dbReference type="SUPFAM" id="SSF52540">
    <property type="entry name" value="P-loop containing nucleoside triphosphate hydrolases"/>
    <property type="match status" value="1"/>
</dbReference>
<feature type="transmembrane region" description="Helical" evidence="7">
    <location>
        <begin position="30"/>
        <end position="48"/>
    </location>
</feature>
<keyword evidence="3" id="KW-0547">Nucleotide-binding</keyword>
<gene>
    <name evidence="10" type="ORF">LLEC1_00120</name>
</gene>
<dbReference type="InterPro" id="IPR050173">
    <property type="entry name" value="ABC_transporter_C-like"/>
</dbReference>
<feature type="transmembrane region" description="Helical" evidence="7">
    <location>
        <begin position="300"/>
        <end position="319"/>
    </location>
</feature>
<dbReference type="PROSITE" id="PS50893">
    <property type="entry name" value="ABC_TRANSPORTER_2"/>
    <property type="match status" value="1"/>
</dbReference>
<evidence type="ECO:0000256" key="5">
    <source>
        <dbReference type="ARBA" id="ARBA00022989"/>
    </source>
</evidence>
<evidence type="ECO:0000256" key="7">
    <source>
        <dbReference type="SAM" id="Phobius"/>
    </source>
</evidence>
<feature type="transmembrane region" description="Helical" evidence="7">
    <location>
        <begin position="910"/>
        <end position="935"/>
    </location>
</feature>
<dbReference type="Gene3D" id="1.20.1560.10">
    <property type="entry name" value="ABC transporter type 1, transmembrane domain"/>
    <property type="match status" value="2"/>
</dbReference>
<feature type="transmembrane region" description="Helical" evidence="7">
    <location>
        <begin position="483"/>
        <end position="503"/>
    </location>
</feature>
<feature type="transmembrane region" description="Helical" evidence="7">
    <location>
        <begin position="385"/>
        <end position="407"/>
    </location>
</feature>